<proteinExistence type="predicted"/>
<accession>A0A2P6PTC5</accession>
<name>A0A2P6PTC5_ROSCH</name>
<dbReference type="Proteomes" id="UP000238479">
    <property type="component" value="Chromosome 6"/>
</dbReference>
<reference evidence="1 2" key="1">
    <citation type="journal article" date="2018" name="Nat. Genet.">
        <title>The Rosa genome provides new insights in the design of modern roses.</title>
        <authorList>
            <person name="Bendahmane M."/>
        </authorList>
    </citation>
    <scope>NUCLEOTIDE SEQUENCE [LARGE SCALE GENOMIC DNA]</scope>
    <source>
        <strain evidence="2">cv. Old Blush</strain>
    </source>
</reference>
<dbReference type="Gramene" id="PRQ25177">
    <property type="protein sequence ID" value="PRQ25177"/>
    <property type="gene ID" value="RchiOBHm_Chr6g0280751"/>
</dbReference>
<evidence type="ECO:0000313" key="2">
    <source>
        <dbReference type="Proteomes" id="UP000238479"/>
    </source>
</evidence>
<dbReference type="EMBL" id="PDCK01000044">
    <property type="protein sequence ID" value="PRQ25177.1"/>
    <property type="molecule type" value="Genomic_DNA"/>
</dbReference>
<protein>
    <submittedName>
        <fullName evidence="1">Uncharacterized protein</fullName>
    </submittedName>
</protein>
<dbReference type="AlphaFoldDB" id="A0A2P6PTC5"/>
<evidence type="ECO:0000313" key="1">
    <source>
        <dbReference type="EMBL" id="PRQ25177.1"/>
    </source>
</evidence>
<organism evidence="1 2">
    <name type="scientific">Rosa chinensis</name>
    <name type="common">China rose</name>
    <dbReference type="NCBI Taxonomy" id="74649"/>
    <lineage>
        <taxon>Eukaryota</taxon>
        <taxon>Viridiplantae</taxon>
        <taxon>Streptophyta</taxon>
        <taxon>Embryophyta</taxon>
        <taxon>Tracheophyta</taxon>
        <taxon>Spermatophyta</taxon>
        <taxon>Magnoliopsida</taxon>
        <taxon>eudicotyledons</taxon>
        <taxon>Gunneridae</taxon>
        <taxon>Pentapetalae</taxon>
        <taxon>rosids</taxon>
        <taxon>fabids</taxon>
        <taxon>Rosales</taxon>
        <taxon>Rosaceae</taxon>
        <taxon>Rosoideae</taxon>
        <taxon>Rosoideae incertae sedis</taxon>
        <taxon>Rosa</taxon>
    </lineage>
</organism>
<sequence>MPSTIASSLSKSSKFFWQQQSIITFMRLLLSTRHTLFRIKEYARLLMVENC</sequence>
<keyword evidence="2" id="KW-1185">Reference proteome</keyword>
<comment type="caution">
    <text evidence="1">The sequence shown here is derived from an EMBL/GenBank/DDBJ whole genome shotgun (WGS) entry which is preliminary data.</text>
</comment>
<gene>
    <name evidence="1" type="ORF">RchiOBHm_Chr6g0280751</name>
</gene>